<dbReference type="GO" id="GO:0030436">
    <property type="term" value="P:asexual sporulation"/>
    <property type="evidence" value="ECO:0007669"/>
    <property type="project" value="InterPro"/>
</dbReference>
<dbReference type="EMBL" id="CP009933">
    <property type="protein sequence ID" value="AKA72005.1"/>
    <property type="molecule type" value="Genomic_DNA"/>
</dbReference>
<dbReference type="GO" id="GO:0030435">
    <property type="term" value="P:sporulation resulting in formation of a cellular spore"/>
    <property type="evidence" value="ECO:0007669"/>
    <property type="project" value="UniProtKB-KW"/>
</dbReference>
<gene>
    <name evidence="4" type="ORF">CSCA_4880</name>
</gene>
<comment type="similarity">
    <text evidence="2">Belongs to the SspH family.</text>
</comment>
<comment type="subcellular location">
    <subcellularLocation>
        <location evidence="1">Spore core</location>
    </subcellularLocation>
</comment>
<organism evidence="4 5">
    <name type="scientific">Clostridium scatologenes</name>
    <dbReference type="NCBI Taxonomy" id="1548"/>
    <lineage>
        <taxon>Bacteria</taxon>
        <taxon>Bacillati</taxon>
        <taxon>Bacillota</taxon>
        <taxon>Clostridia</taxon>
        <taxon>Eubacteriales</taxon>
        <taxon>Clostridiaceae</taxon>
        <taxon>Clostridium</taxon>
    </lineage>
</organism>
<evidence type="ECO:0000313" key="4">
    <source>
        <dbReference type="EMBL" id="AKA72005.1"/>
    </source>
</evidence>
<reference evidence="4 5" key="1">
    <citation type="journal article" date="2015" name="J. Biotechnol.">
        <title>Complete genome sequence of a malodorant-producing acetogen, Clostridium scatologenes ATCC 25775(T).</title>
        <authorList>
            <person name="Zhu Z."/>
            <person name="Guo T."/>
            <person name="Zheng H."/>
            <person name="Song T."/>
            <person name="Ouyang P."/>
            <person name="Xie J."/>
        </authorList>
    </citation>
    <scope>NUCLEOTIDE SEQUENCE [LARGE SCALE GENOMIC DNA]</scope>
    <source>
        <strain evidence="4 5">ATCC 25775</strain>
    </source>
</reference>
<dbReference type="Proteomes" id="UP000033115">
    <property type="component" value="Chromosome"/>
</dbReference>
<evidence type="ECO:0000256" key="2">
    <source>
        <dbReference type="ARBA" id="ARBA00006573"/>
    </source>
</evidence>
<dbReference type="Pfam" id="PF08141">
    <property type="entry name" value="SspH"/>
    <property type="match status" value="1"/>
</dbReference>
<dbReference type="GO" id="GO:0042601">
    <property type="term" value="C:endospore-forming forespore"/>
    <property type="evidence" value="ECO:0007669"/>
    <property type="project" value="InterPro"/>
</dbReference>
<sequence>MEIEKVKQIIDSPANIEVLYRSHPVWIDAIDTGAKMVKIKILESKEKKYVPAEDLVDTGKVINIKR</sequence>
<keyword evidence="5" id="KW-1185">Reference proteome</keyword>
<accession>A0A0E3K4K8</accession>
<protein>
    <submittedName>
        <fullName evidence="4">Small, acid-soluble spore protein h 1</fullName>
    </submittedName>
</protein>
<dbReference type="HOGENOM" id="CLU_191960_1_0_9"/>
<dbReference type="RefSeq" id="WP_029162397.1">
    <property type="nucleotide sequence ID" value="NZ_CP009933.1"/>
</dbReference>
<evidence type="ECO:0000256" key="1">
    <source>
        <dbReference type="ARBA" id="ARBA00004288"/>
    </source>
</evidence>
<evidence type="ECO:0000256" key="3">
    <source>
        <dbReference type="ARBA" id="ARBA00022969"/>
    </source>
</evidence>
<proteinExistence type="inferred from homology"/>
<keyword evidence="3" id="KW-0749">Sporulation</keyword>
<dbReference type="InterPro" id="IPR012610">
    <property type="entry name" value="SASP_SspH"/>
</dbReference>
<evidence type="ECO:0000313" key="5">
    <source>
        <dbReference type="Proteomes" id="UP000033115"/>
    </source>
</evidence>
<dbReference type="KEGG" id="csq:CSCA_4880"/>
<name>A0A0E3K4K8_CLOSL</name>
<dbReference type="AlphaFoldDB" id="A0A0E3K4K8"/>
<dbReference type="STRING" id="1548.CSCA_4880"/>